<comment type="caution">
    <text evidence="1">The sequence shown here is derived from an EMBL/GenBank/DDBJ whole genome shotgun (WGS) entry which is preliminary data.</text>
</comment>
<organism evidence="1 2">
    <name type="scientific">Entamoeba nuttalli</name>
    <dbReference type="NCBI Taxonomy" id="412467"/>
    <lineage>
        <taxon>Eukaryota</taxon>
        <taxon>Amoebozoa</taxon>
        <taxon>Evosea</taxon>
        <taxon>Archamoebae</taxon>
        <taxon>Mastigamoebida</taxon>
        <taxon>Entamoebidae</taxon>
        <taxon>Entamoeba</taxon>
    </lineage>
</organism>
<keyword evidence="2" id="KW-1185">Reference proteome</keyword>
<dbReference type="Proteomes" id="UP001628156">
    <property type="component" value="Unassembled WGS sequence"/>
</dbReference>
<accession>A0ABQ0DZL7</accession>
<dbReference type="EMBL" id="BAAFRS010000380">
    <property type="protein sequence ID" value="GAB1228213.1"/>
    <property type="molecule type" value="Genomic_DNA"/>
</dbReference>
<name>A0ABQ0DZL7_9EUKA</name>
<evidence type="ECO:0008006" key="3">
    <source>
        <dbReference type="Google" id="ProtNLM"/>
    </source>
</evidence>
<proteinExistence type="predicted"/>
<evidence type="ECO:0000313" key="1">
    <source>
        <dbReference type="EMBL" id="GAB1228213.1"/>
    </source>
</evidence>
<reference evidence="1 2" key="1">
    <citation type="journal article" date="2019" name="PLoS Negl. Trop. Dis.">
        <title>Whole genome sequencing of Entamoeba nuttalli reveals mammalian host-related molecular signatures and a novel octapeptide-repeat surface protein.</title>
        <authorList>
            <person name="Tanaka M."/>
            <person name="Makiuchi T."/>
            <person name="Komiyama T."/>
            <person name="Shiina T."/>
            <person name="Osaki K."/>
            <person name="Tachibana H."/>
        </authorList>
    </citation>
    <scope>NUCLEOTIDE SEQUENCE [LARGE SCALE GENOMIC DNA]</scope>
    <source>
        <strain evidence="1 2">P19-061405</strain>
    </source>
</reference>
<protein>
    <recommendedName>
        <fullName evidence="3">HNH nuclease domain-containing protein</fullName>
    </recommendedName>
</protein>
<sequence length="271" mass="32650">MKPSTTRKHVYQRLVKMTKKNLSKELIKKEIYNENNYNSFKKIQEKNNKTSEILKKEIQLIENNNNKDSTEEINQNYTDETSITEECQWEYSFEKYKDMSLGIKILIKTIHPIANTKWINRWSNLIIHNLILYGITVKEWKENELFRVLDIENLQRKVVDQIVLKYRKHEVIIKAIFVDKVRKILNSIKEGHKITIEHIYPYISIPFHWGYSCDIALFTEIIEKGNEMYLEYIDNPIIKYYLLKHFGVIDREKQIKIIKTRLSYLTLLFNI</sequence>
<evidence type="ECO:0000313" key="2">
    <source>
        <dbReference type="Proteomes" id="UP001628156"/>
    </source>
</evidence>
<gene>
    <name evidence="1" type="ORF">ENUP19_0380G0040</name>
</gene>